<evidence type="ECO:0000313" key="8">
    <source>
        <dbReference type="Proteomes" id="UP000308760"/>
    </source>
</evidence>
<dbReference type="InterPro" id="IPR017871">
    <property type="entry name" value="ABC_transporter-like_CS"/>
</dbReference>
<sequence>MSSPLPISSPMRLFTSLARPHVRRMVFGIVLYIAAASASTSQIWVLGKIIDDGLIARNGTTFAVWLAIASALVVLQPILWTLGMRNFTTSAAAAKADTVRLVTDHLNHAGAGTRGAVSSGEMVNLATEDADHTGQALDHAGFFINTFAMFCIGSALVWAIHPLLGVVIVAGSLATALITGPLLGRFQRRQSDYRAMIGDLAMQATDIVGGLRVLRGIGGDLRFAERYRERSEELRRNGYRVAVSSSWIHALKQSLPIVFVAAIAWVGALLTANGSITFGGLAAAFSFATVFIAVSGNFINTASTLVRDWVSAKRIVRFLGIEPDINTGGERHGAEGELYDPDSNLAVAPNALTVLVTDENAPALAACERLARHCDSEARWGATPLAEIDLGEIRQRVMLLTDEDYLFAQTLSDTLRVDAAAAHTAIETACAADVLSSLGSLEAEVADGGRNLSGGQRQRLRLARAIAAQRETLLMVEPTSAVDAHTESIVAERVAAARAGRTTLVVTSSPLWERHADRVLRMEDGKVRA</sequence>
<dbReference type="GO" id="GO:0015421">
    <property type="term" value="F:ABC-type oligopeptide transporter activity"/>
    <property type="evidence" value="ECO:0007669"/>
    <property type="project" value="TreeGrafter"/>
</dbReference>
<evidence type="ECO:0000256" key="3">
    <source>
        <dbReference type="ARBA" id="ARBA00022989"/>
    </source>
</evidence>
<dbReference type="Pfam" id="PF00005">
    <property type="entry name" value="ABC_tran"/>
    <property type="match status" value="1"/>
</dbReference>
<keyword evidence="4 5" id="KW-0472">Membrane</keyword>
<dbReference type="InterPro" id="IPR003439">
    <property type="entry name" value="ABC_transporter-like_ATP-bd"/>
</dbReference>
<dbReference type="GO" id="GO:0016887">
    <property type="term" value="F:ATP hydrolysis activity"/>
    <property type="evidence" value="ECO:0007669"/>
    <property type="project" value="InterPro"/>
</dbReference>
<dbReference type="OrthoDB" id="4966664at2"/>
<evidence type="ECO:0000256" key="1">
    <source>
        <dbReference type="ARBA" id="ARBA00004651"/>
    </source>
</evidence>
<feature type="domain" description="ABC transmembrane type-1" evidence="6">
    <location>
        <begin position="26"/>
        <end position="307"/>
    </location>
</feature>
<evidence type="ECO:0000256" key="4">
    <source>
        <dbReference type="ARBA" id="ARBA00023136"/>
    </source>
</evidence>
<dbReference type="SUPFAM" id="SSF90123">
    <property type="entry name" value="ABC transporter transmembrane region"/>
    <property type="match status" value="1"/>
</dbReference>
<dbReference type="PANTHER" id="PTHR43394:SF1">
    <property type="entry name" value="ATP-BINDING CASSETTE SUB-FAMILY B MEMBER 10, MITOCHONDRIAL"/>
    <property type="match status" value="1"/>
</dbReference>
<dbReference type="PROSITE" id="PS00211">
    <property type="entry name" value="ABC_TRANSPORTER_1"/>
    <property type="match status" value="1"/>
</dbReference>
<dbReference type="CDD" id="cd07346">
    <property type="entry name" value="ABC_6TM_exporters"/>
    <property type="match status" value="1"/>
</dbReference>
<dbReference type="InterPro" id="IPR039421">
    <property type="entry name" value="Type_1_exporter"/>
</dbReference>
<evidence type="ECO:0000256" key="2">
    <source>
        <dbReference type="ARBA" id="ARBA00022692"/>
    </source>
</evidence>
<feature type="transmembrane region" description="Helical" evidence="5">
    <location>
        <begin position="254"/>
        <end position="272"/>
    </location>
</feature>
<feature type="transmembrane region" description="Helical" evidence="5">
    <location>
        <begin position="166"/>
        <end position="184"/>
    </location>
</feature>
<dbReference type="RefSeq" id="WP_136537643.1">
    <property type="nucleotide sequence ID" value="NZ_STGY01000086.1"/>
</dbReference>
<dbReference type="PANTHER" id="PTHR43394">
    <property type="entry name" value="ATP-DEPENDENT PERMEASE MDL1, MITOCHONDRIAL"/>
    <property type="match status" value="1"/>
</dbReference>
<comment type="caution">
    <text evidence="7">The sequence shown here is derived from an EMBL/GenBank/DDBJ whole genome shotgun (WGS) entry which is preliminary data.</text>
</comment>
<dbReference type="Proteomes" id="UP000308760">
    <property type="component" value="Unassembled WGS sequence"/>
</dbReference>
<evidence type="ECO:0000313" key="7">
    <source>
        <dbReference type="EMBL" id="THV32910.1"/>
    </source>
</evidence>
<gene>
    <name evidence="7" type="ORF">FAB82_26780</name>
</gene>
<dbReference type="SUPFAM" id="SSF52540">
    <property type="entry name" value="P-loop containing nucleoside triphosphate hydrolases"/>
    <property type="match status" value="1"/>
</dbReference>
<dbReference type="AlphaFoldDB" id="A0A4S8PPH0"/>
<reference evidence="8" key="1">
    <citation type="submission" date="2019-04" db="EMBL/GenBank/DDBJ databases">
        <title>Nocardioides xinjiangensis sp. nov.</title>
        <authorList>
            <person name="Liu S."/>
        </authorList>
    </citation>
    <scope>NUCLEOTIDE SEQUENCE [LARGE SCALE GENOMIC DNA]</scope>
    <source>
        <strain evidence="8">18</strain>
    </source>
</reference>
<keyword evidence="7" id="KW-0067">ATP-binding</keyword>
<dbReference type="GO" id="GO:0005524">
    <property type="term" value="F:ATP binding"/>
    <property type="evidence" value="ECO:0007669"/>
    <property type="project" value="UniProtKB-KW"/>
</dbReference>
<dbReference type="InterPro" id="IPR011527">
    <property type="entry name" value="ABC1_TM_dom"/>
</dbReference>
<dbReference type="GO" id="GO:0005886">
    <property type="term" value="C:plasma membrane"/>
    <property type="evidence" value="ECO:0007669"/>
    <property type="project" value="UniProtKB-SubCell"/>
</dbReference>
<dbReference type="Gene3D" id="1.20.1560.10">
    <property type="entry name" value="ABC transporter type 1, transmembrane domain"/>
    <property type="match status" value="1"/>
</dbReference>
<dbReference type="PROSITE" id="PS50929">
    <property type="entry name" value="ABC_TM1F"/>
    <property type="match status" value="1"/>
</dbReference>
<name>A0A4S8PPH0_9ACTN</name>
<evidence type="ECO:0000256" key="5">
    <source>
        <dbReference type="SAM" id="Phobius"/>
    </source>
</evidence>
<proteinExistence type="predicted"/>
<keyword evidence="3 5" id="KW-1133">Transmembrane helix</keyword>
<organism evidence="7 8">
    <name type="scientific">Glycomyces buryatensis</name>
    <dbReference type="NCBI Taxonomy" id="2570927"/>
    <lineage>
        <taxon>Bacteria</taxon>
        <taxon>Bacillati</taxon>
        <taxon>Actinomycetota</taxon>
        <taxon>Actinomycetes</taxon>
        <taxon>Glycomycetales</taxon>
        <taxon>Glycomycetaceae</taxon>
        <taxon>Glycomyces</taxon>
    </lineage>
</organism>
<evidence type="ECO:0000259" key="6">
    <source>
        <dbReference type="PROSITE" id="PS50929"/>
    </source>
</evidence>
<dbReference type="InterPro" id="IPR027417">
    <property type="entry name" value="P-loop_NTPase"/>
</dbReference>
<dbReference type="Pfam" id="PF00664">
    <property type="entry name" value="ABC_membrane"/>
    <property type="match status" value="1"/>
</dbReference>
<keyword evidence="8" id="KW-1185">Reference proteome</keyword>
<protein>
    <submittedName>
        <fullName evidence="7">ABC transporter ATP-binding protein</fullName>
    </submittedName>
</protein>
<keyword evidence="7" id="KW-0547">Nucleotide-binding</keyword>
<dbReference type="InterPro" id="IPR036640">
    <property type="entry name" value="ABC1_TM_sf"/>
</dbReference>
<feature type="transmembrane region" description="Helical" evidence="5">
    <location>
        <begin position="62"/>
        <end position="82"/>
    </location>
</feature>
<feature type="transmembrane region" description="Helical" evidence="5">
    <location>
        <begin position="142"/>
        <end position="160"/>
    </location>
</feature>
<comment type="subcellular location">
    <subcellularLocation>
        <location evidence="1">Cell membrane</location>
        <topology evidence="1">Multi-pass membrane protein</topology>
    </subcellularLocation>
</comment>
<reference evidence="7 8" key="2">
    <citation type="submission" date="2019-05" db="EMBL/GenBank/DDBJ databases">
        <title>Glycomyces buryatensis sp. nov.</title>
        <authorList>
            <person name="Nikitina E."/>
        </authorList>
    </citation>
    <scope>NUCLEOTIDE SEQUENCE [LARGE SCALE GENOMIC DNA]</scope>
    <source>
        <strain evidence="7 8">18</strain>
    </source>
</reference>
<feature type="transmembrane region" description="Helical" evidence="5">
    <location>
        <begin position="278"/>
        <end position="299"/>
    </location>
</feature>
<dbReference type="EMBL" id="STGY01000086">
    <property type="protein sequence ID" value="THV32910.1"/>
    <property type="molecule type" value="Genomic_DNA"/>
</dbReference>
<accession>A0A4S8PPH0</accession>
<dbReference type="Gene3D" id="3.40.50.300">
    <property type="entry name" value="P-loop containing nucleotide triphosphate hydrolases"/>
    <property type="match status" value="1"/>
</dbReference>
<keyword evidence="2 5" id="KW-0812">Transmembrane</keyword>